<accession>B9FD94</accession>
<feature type="region of interest" description="Disordered" evidence="1">
    <location>
        <begin position="223"/>
        <end position="254"/>
    </location>
</feature>
<evidence type="ECO:0000259" key="3">
    <source>
        <dbReference type="Pfam" id="PF10058"/>
    </source>
</evidence>
<dbReference type="AlphaFoldDB" id="B9FD94"/>
<dbReference type="PANTHER" id="PTHR22166">
    <property type="entry name" value="ENDOPLASMIC RETICULUM JUNCTION FORMATION PROTEIN LUNAPARK"/>
    <property type="match status" value="1"/>
</dbReference>
<reference evidence="4" key="2">
    <citation type="submission" date="2008-12" db="EMBL/GenBank/DDBJ databases">
        <title>Improved gene annotation of the rice (Oryza sativa) genomes.</title>
        <authorList>
            <person name="Wang J."/>
            <person name="Li R."/>
            <person name="Fan W."/>
            <person name="Huang Q."/>
            <person name="Zhang J."/>
            <person name="Zhou Y."/>
            <person name="Hu Y."/>
            <person name="Zi S."/>
            <person name="Li J."/>
            <person name="Ni P."/>
            <person name="Zheng H."/>
            <person name="Zhang Y."/>
            <person name="Zhao M."/>
            <person name="Hao Q."/>
            <person name="McDermott J."/>
            <person name="Samudrala R."/>
            <person name="Kristiansen K."/>
            <person name="Wong G.K.-S."/>
        </authorList>
    </citation>
    <scope>NUCLEOTIDE SEQUENCE</scope>
</reference>
<dbReference type="GO" id="GO:0007031">
    <property type="term" value="P:peroxisome organization"/>
    <property type="evidence" value="ECO:0007669"/>
    <property type="project" value="InterPro"/>
</dbReference>
<dbReference type="Pfam" id="PF10058">
    <property type="entry name" value="Zn_ribbon_10"/>
    <property type="match status" value="1"/>
</dbReference>
<dbReference type="InterPro" id="IPR040115">
    <property type="entry name" value="Lnp"/>
</dbReference>
<protein>
    <recommendedName>
        <fullName evidence="3">Lunapark zinc ribbon domain-containing protein</fullName>
    </recommendedName>
</protein>
<feature type="region of interest" description="Disordered" evidence="1">
    <location>
        <begin position="604"/>
        <end position="666"/>
    </location>
</feature>
<dbReference type="Pfam" id="PF22978">
    <property type="entry name" value="HAD_Pex22"/>
    <property type="match status" value="1"/>
</dbReference>
<feature type="transmembrane region" description="Helical" evidence="2">
    <location>
        <begin position="339"/>
        <end position="359"/>
    </location>
</feature>
<feature type="compositionally biased region" description="Basic and acidic residues" evidence="1">
    <location>
        <begin position="655"/>
        <end position="666"/>
    </location>
</feature>
<name>B9FD94_ORYSJ</name>
<keyword evidence="2" id="KW-0812">Transmembrane</keyword>
<dbReference type="PANTHER" id="PTHR22166:SF34">
    <property type="entry name" value="OS04G0672900 PROTEIN"/>
    <property type="match status" value="1"/>
</dbReference>
<organism evidence="4">
    <name type="scientific">Oryza sativa subsp. japonica</name>
    <name type="common">Rice</name>
    <dbReference type="NCBI Taxonomy" id="39947"/>
    <lineage>
        <taxon>Eukaryota</taxon>
        <taxon>Viridiplantae</taxon>
        <taxon>Streptophyta</taxon>
        <taxon>Embryophyta</taxon>
        <taxon>Tracheophyta</taxon>
        <taxon>Spermatophyta</taxon>
        <taxon>Magnoliopsida</taxon>
        <taxon>Liliopsida</taxon>
        <taxon>Poales</taxon>
        <taxon>Poaceae</taxon>
        <taxon>BOP clade</taxon>
        <taxon>Oryzoideae</taxon>
        <taxon>Oryzeae</taxon>
        <taxon>Oryzinae</taxon>
        <taxon>Oryza</taxon>
        <taxon>Oryza sativa</taxon>
    </lineage>
</organism>
<dbReference type="Proteomes" id="UP000007752">
    <property type="component" value="Chromosome 4"/>
</dbReference>
<proteinExistence type="predicted"/>
<evidence type="ECO:0000256" key="2">
    <source>
        <dbReference type="SAM" id="Phobius"/>
    </source>
</evidence>
<reference evidence="4" key="1">
    <citation type="journal article" date="2005" name="PLoS Biol.">
        <title>The genomes of Oryza sativa: a history of duplications.</title>
        <authorList>
            <person name="Yu J."/>
            <person name="Wang J."/>
            <person name="Lin W."/>
            <person name="Li S."/>
            <person name="Li H."/>
            <person name="Zhou J."/>
            <person name="Ni P."/>
            <person name="Dong W."/>
            <person name="Hu S."/>
            <person name="Zeng C."/>
            <person name="Zhang J."/>
            <person name="Zhang Y."/>
            <person name="Li R."/>
            <person name="Xu Z."/>
            <person name="Li S."/>
            <person name="Li X."/>
            <person name="Zheng H."/>
            <person name="Cong L."/>
            <person name="Lin L."/>
            <person name="Yin J."/>
            <person name="Geng J."/>
            <person name="Li G."/>
            <person name="Shi J."/>
            <person name="Liu J."/>
            <person name="Lv H."/>
            <person name="Li J."/>
            <person name="Wang J."/>
            <person name="Deng Y."/>
            <person name="Ran L."/>
            <person name="Shi X."/>
            <person name="Wang X."/>
            <person name="Wu Q."/>
            <person name="Li C."/>
            <person name="Ren X."/>
            <person name="Wang J."/>
            <person name="Wang X."/>
            <person name="Li D."/>
            <person name="Liu D."/>
            <person name="Zhang X."/>
            <person name="Ji Z."/>
            <person name="Zhao W."/>
            <person name="Sun Y."/>
            <person name="Zhang Z."/>
            <person name="Bao J."/>
            <person name="Han Y."/>
            <person name="Dong L."/>
            <person name="Ji J."/>
            <person name="Chen P."/>
            <person name="Wu S."/>
            <person name="Liu J."/>
            <person name="Xiao Y."/>
            <person name="Bu D."/>
            <person name="Tan J."/>
            <person name="Yang L."/>
            <person name="Ye C."/>
            <person name="Zhang J."/>
            <person name="Xu J."/>
            <person name="Zhou Y."/>
            <person name="Yu Y."/>
            <person name="Zhang B."/>
            <person name="Zhuang S."/>
            <person name="Wei H."/>
            <person name="Liu B."/>
            <person name="Lei M."/>
            <person name="Yu H."/>
            <person name="Li Y."/>
            <person name="Xu H."/>
            <person name="Wei S."/>
            <person name="He X."/>
            <person name="Fang L."/>
            <person name="Zhang Z."/>
            <person name="Zhang Y."/>
            <person name="Huang X."/>
            <person name="Su Z."/>
            <person name="Tong W."/>
            <person name="Li J."/>
            <person name="Tong Z."/>
            <person name="Li S."/>
            <person name="Ye J."/>
            <person name="Wang L."/>
            <person name="Fang L."/>
            <person name="Lei T."/>
            <person name="Chen C."/>
            <person name="Chen H."/>
            <person name="Xu Z."/>
            <person name="Li H."/>
            <person name="Huang H."/>
            <person name="Zhang F."/>
            <person name="Xu H."/>
            <person name="Li N."/>
            <person name="Zhao C."/>
            <person name="Li S."/>
            <person name="Dong L."/>
            <person name="Huang Y."/>
            <person name="Li L."/>
            <person name="Xi Y."/>
            <person name="Qi Q."/>
            <person name="Li W."/>
            <person name="Zhang B."/>
            <person name="Hu W."/>
            <person name="Zhang Y."/>
            <person name="Tian X."/>
            <person name="Jiao Y."/>
            <person name="Liang X."/>
            <person name="Jin J."/>
            <person name="Gao L."/>
            <person name="Zheng W."/>
            <person name="Hao B."/>
            <person name="Liu S."/>
            <person name="Wang W."/>
            <person name="Yuan L."/>
            <person name="Cao M."/>
            <person name="McDermott J."/>
            <person name="Samudrala R."/>
            <person name="Wang J."/>
            <person name="Wong G.K."/>
            <person name="Yang H."/>
        </authorList>
    </citation>
    <scope>NUCLEOTIDE SEQUENCE [LARGE SCALE GENOMIC DNA]</scope>
</reference>
<feature type="region of interest" description="Disordered" evidence="1">
    <location>
        <begin position="554"/>
        <end position="583"/>
    </location>
</feature>
<evidence type="ECO:0000256" key="1">
    <source>
        <dbReference type="SAM" id="MobiDB-lite"/>
    </source>
</evidence>
<dbReference type="EMBL" id="CM000141">
    <property type="protein sequence ID" value="EEE61891.1"/>
    <property type="molecule type" value="Genomic_DNA"/>
</dbReference>
<gene>
    <name evidence="4" type="ORF">OsJ_16589</name>
</gene>
<dbReference type="InterPro" id="IPR019273">
    <property type="entry name" value="Lunapark_Znf"/>
</dbReference>
<feature type="compositionally biased region" description="Polar residues" evidence="1">
    <location>
        <begin position="432"/>
        <end position="446"/>
    </location>
</feature>
<feature type="region of interest" description="Disordered" evidence="1">
    <location>
        <begin position="432"/>
        <end position="488"/>
    </location>
</feature>
<feature type="transmembrane region" description="Helical" evidence="2">
    <location>
        <begin position="299"/>
        <end position="319"/>
    </location>
</feature>
<dbReference type="InterPro" id="IPR037485">
    <property type="entry name" value="PEX22"/>
</dbReference>
<feature type="domain" description="Lunapark zinc ribbon" evidence="3">
    <location>
        <begin position="500"/>
        <end position="550"/>
    </location>
</feature>
<keyword evidence="2" id="KW-1133">Transmembrane helix</keyword>
<feature type="region of interest" description="Disordered" evidence="1">
    <location>
        <begin position="62"/>
        <end position="93"/>
    </location>
</feature>
<feature type="transmembrane region" description="Helical" evidence="2">
    <location>
        <begin position="38"/>
        <end position="58"/>
    </location>
</feature>
<evidence type="ECO:0000313" key="4">
    <source>
        <dbReference type="EMBL" id="EEE61891.1"/>
    </source>
</evidence>
<keyword evidence="2" id="KW-0472">Membrane</keyword>
<sequence length="666" mass="71823">MPGLAADQDTVSLVRRVSRALNRRLTDLVGLLFHHKSAGSLGAVAGFAIAVVFAWKFLRSSPARPRRPPGPKRPLVGPAAPDSAARDAAEPANPGKLTTRQIVVKRLGGCRKVTCQLLGVVFEEITPQELQTHATVRPSVVELLLEIAKYCDLYLMETVLDDKSEENALLALESAGLFKTGGLMKEKVLFCSSEVGRTSFVRQLEADFHIDTSLDIISQLSATLTPPRPRPSGASPRNPGPPETPSTQKRRQRGLVSRVWKGIFGRREDVEKLLQALSKEEEAVRSRLRRRARASRQSAHNVLAIAAALEIAAVGYAIMTTRSPDLSWQMRATRVLPMFLIPALAALIYSTITSVTKMLDNRDQHTLENLRAERQAKIDELKERTNYYTTQQLIQRYDLDPAAKAAAATVLASKLGADSGLRVFLGDESNRDATLSKSNDAQTTGPRQRKPGHLSNSTGRTYGPESLGGSYAYDGNEGVTTPNQRTVDHFRGPAGNDGGWLARAAALLVGEDPTQCYALICGNCHMHNGLARKEDFAFITYYCPHCNALNGPRQHDEHEMVSPGKETPISHSDGSIGHAGANLANSGAGSPIVKDLPTVEELPAESSVATNLPSAEELPAESPIANNLPAVEELAAESPVASSTPAIEELPAEGTVEKASIDHPAS</sequence>
<feature type="compositionally biased region" description="Low complexity" evidence="1">
    <location>
        <begin position="73"/>
        <end position="83"/>
    </location>
</feature>
<dbReference type="GO" id="GO:0071786">
    <property type="term" value="P:endoplasmic reticulum tubular network organization"/>
    <property type="evidence" value="ECO:0007669"/>
    <property type="project" value="InterPro"/>
</dbReference>